<dbReference type="InterPro" id="IPR056920">
    <property type="entry name" value="PRTase-CE"/>
</dbReference>
<evidence type="ECO:0000259" key="1">
    <source>
        <dbReference type="Pfam" id="PF24390"/>
    </source>
</evidence>
<feature type="domain" description="PRTase-CE" evidence="1">
    <location>
        <begin position="32"/>
        <end position="186"/>
    </location>
</feature>
<protein>
    <recommendedName>
        <fullName evidence="1">PRTase-CE domain-containing protein</fullName>
    </recommendedName>
</protein>
<evidence type="ECO:0000313" key="2">
    <source>
        <dbReference type="EMBL" id="QFG76403.1"/>
    </source>
</evidence>
<organism evidence="2">
    <name type="scientific">Raoultella planticola</name>
    <name type="common">Klebsiella planticola</name>
    <dbReference type="NCBI Taxonomy" id="575"/>
    <lineage>
        <taxon>Bacteria</taxon>
        <taxon>Pseudomonadati</taxon>
        <taxon>Pseudomonadota</taxon>
        <taxon>Gammaproteobacteria</taxon>
        <taxon>Enterobacterales</taxon>
        <taxon>Enterobacteriaceae</taxon>
        <taxon>Klebsiella/Raoultella group</taxon>
        <taxon>Raoultella</taxon>
    </lineage>
</organism>
<reference evidence="2" key="1">
    <citation type="submission" date="2018-05" db="EMBL/GenBank/DDBJ databases">
        <title>Bacterial isolates from healthy term breastfed infants carrying antibiotic resistance genes.</title>
        <authorList>
            <person name="Casaburi G."/>
        </authorList>
    </citation>
    <scope>NUCLEOTIDE SEQUENCE [LARGE SCALE GENOMIC DNA]</scope>
    <source>
        <strain evidence="2">7084_4</strain>
    </source>
</reference>
<proteinExistence type="predicted"/>
<dbReference type="AlphaFoldDB" id="A0A5P6A907"/>
<accession>A0A5P6A907</accession>
<name>A0A5P6A907_RAOPL</name>
<dbReference type="Pfam" id="PF24390">
    <property type="entry name" value="PRTase-CE"/>
    <property type="match status" value="1"/>
</dbReference>
<dbReference type="EMBL" id="CP029752">
    <property type="protein sequence ID" value="QFG76403.1"/>
    <property type="molecule type" value="Genomic_DNA"/>
</dbReference>
<sequence length="198" mass="22156">MINSLPSSIATEIARVERAVSGWPVPIAIDHVIRWVLQFDRDDYGLAIRILENIDVLAQRDVRAAFQVAQAKLERAAIEKAPDQKNEHALCRRRPSIKSGAVMAYHYRLASQISEADFFTQDEEDDIDFSKIDNIVLLDDVIGTGQSVATDIAHVIEEIHSLSRSRNVYVLTVAGYVEGISRVVEETGLQSFQPLNIQ</sequence>
<gene>
    <name evidence="2" type="ORF">DMB90_01355</name>
</gene>